<keyword evidence="9" id="KW-1185">Reference proteome</keyword>
<dbReference type="EMBL" id="OC914879">
    <property type="protein sequence ID" value="CAD7637154.1"/>
    <property type="molecule type" value="Genomic_DNA"/>
</dbReference>
<dbReference type="GO" id="GO:0032588">
    <property type="term" value="C:trans-Golgi network membrane"/>
    <property type="evidence" value="ECO:0007669"/>
    <property type="project" value="TreeGrafter"/>
</dbReference>
<feature type="transmembrane region" description="Helical" evidence="5">
    <location>
        <begin position="227"/>
        <end position="251"/>
    </location>
</feature>
<evidence type="ECO:0000313" key="8">
    <source>
        <dbReference type="EMBL" id="CAD7637154.1"/>
    </source>
</evidence>
<feature type="transmembrane region" description="Helical" evidence="5">
    <location>
        <begin position="164"/>
        <end position="186"/>
    </location>
</feature>
<comment type="subcellular location">
    <subcellularLocation>
        <location evidence="1 5">Membrane</location>
        <topology evidence="1 5">Multi-pass membrane protein</topology>
    </subcellularLocation>
</comment>
<dbReference type="GO" id="GO:0055038">
    <property type="term" value="C:recycling endosome membrane"/>
    <property type="evidence" value="ECO:0007669"/>
    <property type="project" value="TreeGrafter"/>
</dbReference>
<keyword evidence="3 5" id="KW-1133">Transmembrane helix</keyword>
<dbReference type="Pfam" id="PF04144">
    <property type="entry name" value="SCAMP"/>
    <property type="match status" value="1"/>
</dbReference>
<dbReference type="EMBL" id="CAJPVJ010000054">
    <property type="protein sequence ID" value="CAG2159776.1"/>
    <property type="molecule type" value="Genomic_DNA"/>
</dbReference>
<evidence type="ECO:0000313" key="9">
    <source>
        <dbReference type="Proteomes" id="UP000728032"/>
    </source>
</evidence>
<name>A0A7R9L8Y6_9ACAR</name>
<feature type="coiled-coil region" evidence="6">
    <location>
        <begin position="94"/>
        <end position="121"/>
    </location>
</feature>
<evidence type="ECO:0000256" key="5">
    <source>
        <dbReference type="RuleBase" id="RU363122"/>
    </source>
</evidence>
<feature type="transmembrane region" description="Helical" evidence="5">
    <location>
        <begin position="271"/>
        <end position="296"/>
    </location>
</feature>
<keyword evidence="2 5" id="KW-0812">Transmembrane</keyword>
<dbReference type="InterPro" id="IPR007273">
    <property type="entry name" value="SCAMP"/>
</dbReference>
<organism evidence="8">
    <name type="scientific">Oppiella nova</name>
    <dbReference type="NCBI Taxonomy" id="334625"/>
    <lineage>
        <taxon>Eukaryota</taxon>
        <taxon>Metazoa</taxon>
        <taxon>Ecdysozoa</taxon>
        <taxon>Arthropoda</taxon>
        <taxon>Chelicerata</taxon>
        <taxon>Arachnida</taxon>
        <taxon>Acari</taxon>
        <taxon>Acariformes</taxon>
        <taxon>Sarcoptiformes</taxon>
        <taxon>Oribatida</taxon>
        <taxon>Brachypylina</taxon>
        <taxon>Oppioidea</taxon>
        <taxon>Oppiidae</taxon>
        <taxon>Oppiella</taxon>
    </lineage>
</organism>
<keyword evidence="6" id="KW-0175">Coiled coil</keyword>
<sequence length="362" mass="39700">MSGFNDNPFGDPFSDPAITSATNRPAVNGDSGLEDYNPFANQTTKPSNSIRGATNPPLTSQEPAVINTSSLGPNNKSYASPPAYTPSAAQTVSIDEIQRQKEELDRKEAELAAREERLRMDGITMKKENNWPPLPSFCPLTPCFYHDINVEIPVEFQRLVRHVYYLWMFYVGVLFVNLLGGLAAMIEKIDGGGGIFAFSLVSLIIFTPLSFVCWFRPLYKAFRNDSSFNFMVFFFVFFCQLVFAILCAIGIPGMGSIGLIVAIEWSSGAPVFFTIFIFLCAIVTASYALASFLVLVKVHSIYRSTGASMQKAQMEFTQGVLRNEHVQHAATAAATGAARQAMSQQFGSNNTNNSSGGSGLRY</sequence>
<feature type="region of interest" description="Disordered" evidence="7">
    <location>
        <begin position="1"/>
        <end position="90"/>
    </location>
</feature>
<dbReference type="PANTHER" id="PTHR10687">
    <property type="entry name" value="SECRETORY CARRIER-ASSOCIATED MEMBRANE PROTEIN SCAMP"/>
    <property type="match status" value="1"/>
</dbReference>
<dbReference type="Proteomes" id="UP000728032">
    <property type="component" value="Unassembled WGS sequence"/>
</dbReference>
<dbReference type="AlphaFoldDB" id="A0A7R9L8Y6"/>
<accession>A0A7R9L8Y6</accession>
<evidence type="ECO:0000256" key="3">
    <source>
        <dbReference type="ARBA" id="ARBA00022989"/>
    </source>
</evidence>
<feature type="compositionally biased region" description="Low complexity" evidence="7">
    <location>
        <begin position="77"/>
        <end position="89"/>
    </location>
</feature>
<dbReference type="PANTHER" id="PTHR10687:SF2">
    <property type="entry name" value="SECRETORY CARRIER-ASSOCIATED MEMBRANE PROTEIN"/>
    <property type="match status" value="1"/>
</dbReference>
<dbReference type="OrthoDB" id="242866at2759"/>
<gene>
    <name evidence="8" type="ORF">ONB1V03_LOCUS645</name>
</gene>
<dbReference type="GO" id="GO:0015031">
    <property type="term" value="P:protein transport"/>
    <property type="evidence" value="ECO:0007669"/>
    <property type="project" value="InterPro"/>
</dbReference>
<keyword evidence="5" id="KW-0813">Transport</keyword>
<evidence type="ECO:0000256" key="1">
    <source>
        <dbReference type="ARBA" id="ARBA00004141"/>
    </source>
</evidence>
<evidence type="ECO:0000256" key="6">
    <source>
        <dbReference type="SAM" id="Coils"/>
    </source>
</evidence>
<proteinExistence type="inferred from homology"/>
<evidence type="ECO:0000256" key="2">
    <source>
        <dbReference type="ARBA" id="ARBA00022692"/>
    </source>
</evidence>
<keyword evidence="4 5" id="KW-0472">Membrane</keyword>
<evidence type="ECO:0000256" key="4">
    <source>
        <dbReference type="ARBA" id="ARBA00023136"/>
    </source>
</evidence>
<evidence type="ECO:0000256" key="7">
    <source>
        <dbReference type="SAM" id="MobiDB-lite"/>
    </source>
</evidence>
<comment type="similarity">
    <text evidence="5">Belongs to the SCAMP family.</text>
</comment>
<reference evidence="8" key="1">
    <citation type="submission" date="2020-11" db="EMBL/GenBank/DDBJ databases">
        <authorList>
            <person name="Tran Van P."/>
        </authorList>
    </citation>
    <scope>NUCLEOTIDE SEQUENCE</scope>
</reference>
<feature type="transmembrane region" description="Helical" evidence="5">
    <location>
        <begin position="192"/>
        <end position="215"/>
    </location>
</feature>
<protein>
    <recommendedName>
        <fullName evidence="5">Secretory carrier-associated membrane protein</fullName>
        <shortName evidence="5">Secretory carrier membrane protein</shortName>
    </recommendedName>
</protein>
<feature type="compositionally biased region" description="Polar residues" evidence="7">
    <location>
        <begin position="39"/>
        <end position="76"/>
    </location>
</feature>